<dbReference type="AlphaFoldDB" id="A0A3M2LR38"/>
<evidence type="ECO:0008006" key="3">
    <source>
        <dbReference type="Google" id="ProtNLM"/>
    </source>
</evidence>
<evidence type="ECO:0000313" key="1">
    <source>
        <dbReference type="EMBL" id="RMI39556.1"/>
    </source>
</evidence>
<dbReference type="EMBL" id="RFFG01000065">
    <property type="protein sequence ID" value="RMI39556.1"/>
    <property type="molecule type" value="Genomic_DNA"/>
</dbReference>
<reference evidence="1 2" key="1">
    <citation type="submission" date="2018-10" db="EMBL/GenBank/DDBJ databases">
        <title>Isolation from soil.</title>
        <authorList>
            <person name="Hu J."/>
        </authorList>
    </citation>
    <scope>NUCLEOTIDE SEQUENCE [LARGE SCALE GENOMIC DNA]</scope>
    <source>
        <strain evidence="1 2">NEAU-Ht49</strain>
    </source>
</reference>
<comment type="caution">
    <text evidence="1">The sequence shown here is derived from an EMBL/GenBank/DDBJ whole genome shotgun (WGS) entry which is preliminary data.</text>
</comment>
<gene>
    <name evidence="1" type="ORF">EBO15_29290</name>
</gene>
<evidence type="ECO:0000313" key="2">
    <source>
        <dbReference type="Proteomes" id="UP000282674"/>
    </source>
</evidence>
<sequence length="136" mass="14460">MVGGFPLLSGGDYWLGYVEGARAGLLTAGMTEKAAEHWLGVLMYREWLGRDDSEALAKKTGPKVTWFGSEDGAPSCRMFDLVGGSAIARRNRADTARLEELGFGVLEFEGLDHIGGLADMDAVGPRLNAALAAAGW</sequence>
<name>A0A3M2LR38_9ACTN</name>
<accession>A0A3M2LR38</accession>
<keyword evidence="2" id="KW-1185">Reference proteome</keyword>
<protein>
    <recommendedName>
        <fullName evidence="3">Alpha/beta hydrolase</fullName>
    </recommendedName>
</protein>
<dbReference type="Proteomes" id="UP000282674">
    <property type="component" value="Unassembled WGS sequence"/>
</dbReference>
<proteinExistence type="predicted"/>
<organism evidence="1 2">
    <name type="scientific">Actinomadura harenae</name>
    <dbReference type="NCBI Taxonomy" id="2483351"/>
    <lineage>
        <taxon>Bacteria</taxon>
        <taxon>Bacillati</taxon>
        <taxon>Actinomycetota</taxon>
        <taxon>Actinomycetes</taxon>
        <taxon>Streptosporangiales</taxon>
        <taxon>Thermomonosporaceae</taxon>
        <taxon>Actinomadura</taxon>
    </lineage>
</organism>